<dbReference type="GO" id="GO:0005524">
    <property type="term" value="F:ATP binding"/>
    <property type="evidence" value="ECO:0007669"/>
    <property type="project" value="InterPro"/>
</dbReference>
<dbReference type="SMR" id="A2ES65"/>
<dbReference type="PANTHER" id="PTHR24362:SF309">
    <property type="entry name" value="PROTEIN KINASE DOMAIN-CONTAINING PROTEIN"/>
    <property type="match status" value="1"/>
</dbReference>
<dbReference type="AlphaFoldDB" id="A2ES65"/>
<reference evidence="2" key="1">
    <citation type="submission" date="2006-10" db="EMBL/GenBank/DDBJ databases">
        <authorList>
            <person name="Amadeo P."/>
            <person name="Zhao Q."/>
            <person name="Wortman J."/>
            <person name="Fraser-Liggett C."/>
            <person name="Carlton J."/>
        </authorList>
    </citation>
    <scope>NUCLEOTIDE SEQUENCE</scope>
    <source>
        <strain evidence="2">G3</strain>
    </source>
</reference>
<evidence type="ECO:0000259" key="1">
    <source>
        <dbReference type="PROSITE" id="PS50011"/>
    </source>
</evidence>
<dbReference type="OrthoDB" id="4062651at2759"/>
<name>A2ES65_TRIV3</name>
<gene>
    <name evidence="2" type="ORF">TVAG_453190</name>
</gene>
<dbReference type="FunCoup" id="A2ES65">
    <property type="interactions" value="26"/>
</dbReference>
<evidence type="ECO:0000313" key="2">
    <source>
        <dbReference type="EMBL" id="EAY04502.1"/>
    </source>
</evidence>
<dbReference type="CDD" id="cd14014">
    <property type="entry name" value="STKc_PknB_like"/>
    <property type="match status" value="1"/>
</dbReference>
<dbReference type="RefSeq" id="XP_001316725.1">
    <property type="nucleotide sequence ID" value="XM_001316690.1"/>
</dbReference>
<protein>
    <submittedName>
        <fullName evidence="2">STE family protein kinase</fullName>
    </submittedName>
</protein>
<organism evidence="2 3">
    <name type="scientific">Trichomonas vaginalis (strain ATCC PRA-98 / G3)</name>
    <dbReference type="NCBI Taxonomy" id="412133"/>
    <lineage>
        <taxon>Eukaryota</taxon>
        <taxon>Metamonada</taxon>
        <taxon>Parabasalia</taxon>
        <taxon>Trichomonadida</taxon>
        <taxon>Trichomonadidae</taxon>
        <taxon>Trichomonas</taxon>
    </lineage>
</organism>
<sequence>MEAISNILHQYGYEFVKVLYNGHSSQILLIKCLNYHQTYICKVTHDNPKDRSINESYSREVDALLALDHPNIVRIFDAFRKDLYLFLIIEYCSQGTLNQFIGSTQKLRDTQLMTYARDLISALCAMHSRGYSHGNIQPSNILLDETGSIKLRDFGSARGTSSVETDQNLIVKFYSAPEISYSSIYDPFKADVWSLGVTLYSIASGRSVFSSKNINYCIHELRNGRDHLIYISRTMRTVINACLTKNPAERPTIYEVKRMLETVRLSKRALCNSRIQSGVLASSAKSSLTDTAKFIAQKNRNSYSGW</sequence>
<keyword evidence="3" id="KW-1185">Reference proteome</keyword>
<dbReference type="Gene3D" id="1.10.510.10">
    <property type="entry name" value="Transferase(Phosphotransferase) domain 1"/>
    <property type="match status" value="1"/>
</dbReference>
<keyword evidence="2" id="KW-0418">Kinase</keyword>
<dbReference type="Proteomes" id="UP000001542">
    <property type="component" value="Unassembled WGS sequence"/>
</dbReference>
<proteinExistence type="predicted"/>
<keyword evidence="2" id="KW-0808">Transferase</keyword>
<dbReference type="KEGG" id="tva:4762364"/>
<dbReference type="PANTHER" id="PTHR24362">
    <property type="entry name" value="SERINE/THREONINE-PROTEIN KINASE NEK"/>
    <property type="match status" value="1"/>
</dbReference>
<dbReference type="Pfam" id="PF00069">
    <property type="entry name" value="Pkinase"/>
    <property type="match status" value="1"/>
</dbReference>
<dbReference type="STRING" id="5722.A2ES65"/>
<dbReference type="InterPro" id="IPR011009">
    <property type="entry name" value="Kinase-like_dom_sf"/>
</dbReference>
<dbReference type="eggNOG" id="KOG0588">
    <property type="taxonomic scope" value="Eukaryota"/>
</dbReference>
<reference evidence="2" key="2">
    <citation type="journal article" date="2007" name="Science">
        <title>Draft genome sequence of the sexually transmitted pathogen Trichomonas vaginalis.</title>
        <authorList>
            <person name="Carlton J.M."/>
            <person name="Hirt R.P."/>
            <person name="Silva J.C."/>
            <person name="Delcher A.L."/>
            <person name="Schatz M."/>
            <person name="Zhao Q."/>
            <person name="Wortman J.R."/>
            <person name="Bidwell S.L."/>
            <person name="Alsmark U.C.M."/>
            <person name="Besteiro S."/>
            <person name="Sicheritz-Ponten T."/>
            <person name="Noel C.J."/>
            <person name="Dacks J.B."/>
            <person name="Foster P.G."/>
            <person name="Simillion C."/>
            <person name="Van de Peer Y."/>
            <person name="Miranda-Saavedra D."/>
            <person name="Barton G.J."/>
            <person name="Westrop G.D."/>
            <person name="Mueller S."/>
            <person name="Dessi D."/>
            <person name="Fiori P.L."/>
            <person name="Ren Q."/>
            <person name="Paulsen I."/>
            <person name="Zhang H."/>
            <person name="Bastida-Corcuera F.D."/>
            <person name="Simoes-Barbosa A."/>
            <person name="Brown M.T."/>
            <person name="Hayes R.D."/>
            <person name="Mukherjee M."/>
            <person name="Okumura C.Y."/>
            <person name="Schneider R."/>
            <person name="Smith A.J."/>
            <person name="Vanacova S."/>
            <person name="Villalvazo M."/>
            <person name="Haas B.J."/>
            <person name="Pertea M."/>
            <person name="Feldblyum T.V."/>
            <person name="Utterback T.R."/>
            <person name="Shu C.L."/>
            <person name="Osoegawa K."/>
            <person name="de Jong P.J."/>
            <person name="Hrdy I."/>
            <person name="Horvathova L."/>
            <person name="Zubacova Z."/>
            <person name="Dolezal P."/>
            <person name="Malik S.B."/>
            <person name="Logsdon J.M. Jr."/>
            <person name="Henze K."/>
            <person name="Gupta A."/>
            <person name="Wang C.C."/>
            <person name="Dunne R.L."/>
            <person name="Upcroft J.A."/>
            <person name="Upcroft P."/>
            <person name="White O."/>
            <person name="Salzberg S.L."/>
            <person name="Tang P."/>
            <person name="Chiu C.-H."/>
            <person name="Lee Y.-S."/>
            <person name="Embley T.M."/>
            <person name="Coombs G.H."/>
            <person name="Mottram J.C."/>
            <person name="Tachezy J."/>
            <person name="Fraser-Liggett C.M."/>
            <person name="Johnson P.J."/>
        </authorList>
    </citation>
    <scope>NUCLEOTIDE SEQUENCE [LARGE SCALE GENOMIC DNA]</scope>
    <source>
        <strain evidence="2">G3</strain>
    </source>
</reference>
<dbReference type="VEuPathDB" id="TrichDB:TVAGG3_0612210"/>
<dbReference type="InParanoid" id="A2ES65"/>
<dbReference type="PROSITE" id="PS50011">
    <property type="entry name" value="PROTEIN_KINASE_DOM"/>
    <property type="match status" value="1"/>
</dbReference>
<dbReference type="SUPFAM" id="SSF56112">
    <property type="entry name" value="Protein kinase-like (PK-like)"/>
    <property type="match status" value="1"/>
</dbReference>
<dbReference type="GO" id="GO:0004672">
    <property type="term" value="F:protein kinase activity"/>
    <property type="evidence" value="ECO:0007669"/>
    <property type="project" value="InterPro"/>
</dbReference>
<dbReference type="EMBL" id="DS113473">
    <property type="protein sequence ID" value="EAY04502.1"/>
    <property type="molecule type" value="Genomic_DNA"/>
</dbReference>
<dbReference type="InterPro" id="IPR000719">
    <property type="entry name" value="Prot_kinase_dom"/>
</dbReference>
<feature type="domain" description="Protein kinase" evidence="1">
    <location>
        <begin position="13"/>
        <end position="263"/>
    </location>
</feature>
<evidence type="ECO:0000313" key="3">
    <source>
        <dbReference type="Proteomes" id="UP000001542"/>
    </source>
</evidence>
<dbReference type="VEuPathDB" id="TrichDB:TVAG_453190"/>
<accession>A2ES65</accession>